<feature type="transmembrane region" description="Helical" evidence="9">
    <location>
        <begin position="116"/>
        <end position="137"/>
    </location>
</feature>
<evidence type="ECO:0000256" key="9">
    <source>
        <dbReference type="SAM" id="Phobius"/>
    </source>
</evidence>
<evidence type="ECO:0000256" key="2">
    <source>
        <dbReference type="ARBA" id="ARBA00005341"/>
    </source>
</evidence>
<dbReference type="Proteomes" id="UP001307889">
    <property type="component" value="Chromosome 12"/>
</dbReference>
<keyword evidence="5 9" id="KW-1133">Transmembrane helix</keyword>
<evidence type="ECO:0000256" key="1">
    <source>
        <dbReference type="ARBA" id="ARBA00004479"/>
    </source>
</evidence>
<feature type="region of interest" description="Disordered" evidence="8">
    <location>
        <begin position="31"/>
        <end position="112"/>
    </location>
</feature>
<sequence>MYKFVLSVLLFACVAGQLAWTADTKIVPNVAIDPPQPHTNGSTTPAPPPTSNGTTIAPTSSTTPAPTSSSTSPTSPKPTVPPSPSPTQPPTTSPPSPKPSPQPKPVPPPSDRKFDAFSFIGGFALAVGLTAIGFLAWKLYISRRDSVYHTL</sequence>
<dbReference type="InterPro" id="IPR007947">
    <property type="entry name" value="CD164_MGC24"/>
</dbReference>
<reference evidence="11 12" key="1">
    <citation type="submission" date="2023-09" db="EMBL/GenBank/DDBJ databases">
        <title>Nesidiocoris tenuis whole genome shotgun sequence.</title>
        <authorList>
            <person name="Shibata T."/>
            <person name="Shimoda M."/>
            <person name="Kobayashi T."/>
            <person name="Uehara T."/>
        </authorList>
    </citation>
    <scope>NUCLEOTIDE SEQUENCE [LARGE SCALE GENOMIC DNA]</scope>
    <source>
        <strain evidence="11 12">Japan</strain>
    </source>
</reference>
<organism evidence="11 12">
    <name type="scientific">Nesidiocoris tenuis</name>
    <dbReference type="NCBI Taxonomy" id="355587"/>
    <lineage>
        <taxon>Eukaryota</taxon>
        <taxon>Metazoa</taxon>
        <taxon>Ecdysozoa</taxon>
        <taxon>Arthropoda</taxon>
        <taxon>Hexapoda</taxon>
        <taxon>Insecta</taxon>
        <taxon>Pterygota</taxon>
        <taxon>Neoptera</taxon>
        <taxon>Paraneoptera</taxon>
        <taxon>Hemiptera</taxon>
        <taxon>Heteroptera</taxon>
        <taxon>Panheteroptera</taxon>
        <taxon>Cimicomorpha</taxon>
        <taxon>Miridae</taxon>
        <taxon>Dicyphina</taxon>
        <taxon>Nesidiocoris</taxon>
    </lineage>
</organism>
<keyword evidence="3 9" id="KW-0812">Transmembrane</keyword>
<keyword evidence="7" id="KW-0325">Glycoprotein</keyword>
<keyword evidence="12" id="KW-1185">Reference proteome</keyword>
<gene>
    <name evidence="11" type="ORF">NTJ_13502</name>
</gene>
<feature type="chain" id="PRO_5046727734" evidence="10">
    <location>
        <begin position="22"/>
        <end position="151"/>
    </location>
</feature>
<evidence type="ECO:0000313" key="11">
    <source>
        <dbReference type="EMBL" id="BET00686.1"/>
    </source>
</evidence>
<proteinExistence type="inferred from homology"/>
<evidence type="ECO:0000256" key="3">
    <source>
        <dbReference type="ARBA" id="ARBA00022692"/>
    </source>
</evidence>
<evidence type="ECO:0000313" key="12">
    <source>
        <dbReference type="Proteomes" id="UP001307889"/>
    </source>
</evidence>
<dbReference type="PANTHER" id="PTHR11337">
    <property type="entry name" value="MUCIN/PORIMIN"/>
    <property type="match status" value="1"/>
</dbReference>
<evidence type="ECO:0000256" key="8">
    <source>
        <dbReference type="SAM" id="MobiDB-lite"/>
    </source>
</evidence>
<evidence type="ECO:0000256" key="10">
    <source>
        <dbReference type="SAM" id="SignalP"/>
    </source>
</evidence>
<keyword evidence="4 10" id="KW-0732">Signal</keyword>
<feature type="compositionally biased region" description="Low complexity" evidence="8">
    <location>
        <begin position="57"/>
        <end position="74"/>
    </location>
</feature>
<comment type="subcellular location">
    <subcellularLocation>
        <location evidence="1">Membrane</location>
        <topology evidence="1">Single-pass type I membrane protein</topology>
    </subcellularLocation>
</comment>
<evidence type="ECO:0000256" key="6">
    <source>
        <dbReference type="ARBA" id="ARBA00023136"/>
    </source>
</evidence>
<dbReference type="PANTHER" id="PTHR11337:SF8">
    <property type="entry name" value="VISGUN, ISOFORM E"/>
    <property type="match status" value="1"/>
</dbReference>
<name>A0ABN7B8G3_9HEMI</name>
<dbReference type="EMBL" id="AP028920">
    <property type="protein sequence ID" value="BET00686.1"/>
    <property type="molecule type" value="Genomic_DNA"/>
</dbReference>
<dbReference type="Pfam" id="PF05283">
    <property type="entry name" value="MGC-24"/>
    <property type="match status" value="1"/>
</dbReference>
<comment type="similarity">
    <text evidence="2">Belongs to the CD164 family.</text>
</comment>
<protein>
    <submittedName>
        <fullName evidence="11">Multi-glycosylated core protein 24 (MGC-24)</fullName>
    </submittedName>
</protein>
<feature type="compositionally biased region" description="Pro residues" evidence="8">
    <location>
        <begin position="75"/>
        <end position="109"/>
    </location>
</feature>
<keyword evidence="6 9" id="KW-0472">Membrane</keyword>
<accession>A0ABN7B8G3</accession>
<dbReference type="PRINTS" id="PR01217">
    <property type="entry name" value="PRICHEXTENSN"/>
</dbReference>
<evidence type="ECO:0000256" key="5">
    <source>
        <dbReference type="ARBA" id="ARBA00022989"/>
    </source>
</evidence>
<evidence type="ECO:0000256" key="4">
    <source>
        <dbReference type="ARBA" id="ARBA00022729"/>
    </source>
</evidence>
<feature type="signal peptide" evidence="10">
    <location>
        <begin position="1"/>
        <end position="21"/>
    </location>
</feature>
<evidence type="ECO:0000256" key="7">
    <source>
        <dbReference type="ARBA" id="ARBA00023180"/>
    </source>
</evidence>